<organism evidence="4 5">
    <name type="scientific">Colletotrichum tofieldiae</name>
    <dbReference type="NCBI Taxonomy" id="708197"/>
    <lineage>
        <taxon>Eukaryota</taxon>
        <taxon>Fungi</taxon>
        <taxon>Dikarya</taxon>
        <taxon>Ascomycota</taxon>
        <taxon>Pezizomycotina</taxon>
        <taxon>Sordariomycetes</taxon>
        <taxon>Hypocreomycetidae</taxon>
        <taxon>Glomerellales</taxon>
        <taxon>Glomerellaceae</taxon>
        <taxon>Colletotrichum</taxon>
        <taxon>Colletotrichum spaethianum species complex</taxon>
    </lineage>
</organism>
<dbReference type="Pfam" id="PF05368">
    <property type="entry name" value="NmrA"/>
    <property type="match status" value="1"/>
</dbReference>
<evidence type="ECO:0000259" key="3">
    <source>
        <dbReference type="Pfam" id="PF05368"/>
    </source>
</evidence>
<evidence type="ECO:0000313" key="5">
    <source>
        <dbReference type="Proteomes" id="UP000076552"/>
    </source>
</evidence>
<evidence type="ECO:0000256" key="2">
    <source>
        <dbReference type="ARBA" id="ARBA00022857"/>
    </source>
</evidence>
<keyword evidence="2" id="KW-0521">NADP</keyword>
<comment type="caution">
    <text evidence="4">The sequence shown here is derived from an EMBL/GenBank/DDBJ whole genome shotgun (WGS) entry which is preliminary data.</text>
</comment>
<dbReference type="EMBL" id="LFIV01000042">
    <property type="protein sequence ID" value="KZL73585.1"/>
    <property type="molecule type" value="Genomic_DNA"/>
</dbReference>
<dbReference type="Gene3D" id="3.40.50.720">
    <property type="entry name" value="NAD(P)-binding Rossmann-like Domain"/>
    <property type="match status" value="1"/>
</dbReference>
<feature type="domain" description="NmrA-like" evidence="3">
    <location>
        <begin position="3"/>
        <end position="303"/>
    </location>
</feature>
<dbReference type="CDD" id="cd05251">
    <property type="entry name" value="NmrA_like_SDR_a"/>
    <property type="match status" value="1"/>
</dbReference>
<comment type="similarity">
    <text evidence="1">Belongs to the NmrA-type oxidoreductase family.</text>
</comment>
<dbReference type="InterPro" id="IPR036291">
    <property type="entry name" value="NAD(P)-bd_dom_sf"/>
</dbReference>
<dbReference type="Proteomes" id="UP000076552">
    <property type="component" value="Unassembled WGS sequence"/>
</dbReference>
<reference evidence="4 5" key="1">
    <citation type="submission" date="2015-06" db="EMBL/GenBank/DDBJ databases">
        <title>Survival trade-offs in plant roots during colonization by closely related pathogenic and mutualistic fungi.</title>
        <authorList>
            <person name="Hacquard S."/>
            <person name="Kracher B."/>
            <person name="Hiruma K."/>
            <person name="Weinman A."/>
            <person name="Muench P."/>
            <person name="Garrido Oter R."/>
            <person name="Ver Loren van Themaat E."/>
            <person name="Dallerey J.-F."/>
            <person name="Damm U."/>
            <person name="Henrissat B."/>
            <person name="Lespinet O."/>
            <person name="Thon M."/>
            <person name="Kemen E."/>
            <person name="McHardy A.C."/>
            <person name="Schulze-Lefert P."/>
            <person name="O'Connell R.J."/>
        </authorList>
    </citation>
    <scope>NUCLEOTIDE SEQUENCE [LARGE SCALE GENOMIC DNA]</scope>
    <source>
        <strain evidence="4 5">0861</strain>
    </source>
</reference>
<proteinExistence type="inferred from homology"/>
<evidence type="ECO:0000313" key="4">
    <source>
        <dbReference type="EMBL" id="KZL73585.1"/>
    </source>
</evidence>
<dbReference type="SUPFAM" id="SSF51735">
    <property type="entry name" value="NAD(P)-binding Rossmann-fold domains"/>
    <property type="match status" value="1"/>
</dbReference>
<dbReference type="PANTHER" id="PTHR42748">
    <property type="entry name" value="NITROGEN METABOLITE REPRESSION PROTEIN NMRA FAMILY MEMBER"/>
    <property type="match status" value="1"/>
</dbReference>
<gene>
    <name evidence="4" type="ORF">CT0861_02927</name>
</gene>
<evidence type="ECO:0000256" key="1">
    <source>
        <dbReference type="ARBA" id="ARBA00006328"/>
    </source>
</evidence>
<keyword evidence="5" id="KW-1185">Reference proteome</keyword>
<feature type="non-terminal residue" evidence="4">
    <location>
        <position position="308"/>
    </location>
</feature>
<sequence length="308" mass="34279">MAKKIITIVGLTGAQGGSVADVFLKERGWHVRGLTRDPSKPSSQAWATKGVELVKADLNDVFTLIPAFAQSTVIFGVTDFWGVVWDPKYQALSGSTGRPINEIAYDLEVQQAKNIIDAANSTIETVDRFVFSTLSATKQWSKGKYTHNFHFDAKWEGVKYLKATYPALDKKTSLLQVGLYIDNWKKGLTMARPRKQPDGTFVFNLPMSGDALIPMVEARENTGHFVKALVEVEPGVNLLGYGSFISWNNFAEIWGQYHGVICRFERVDRKVLEEAVPGCVGEELADMFEYAGEFGYDGRDPSITHPKD</sequence>
<dbReference type="STRING" id="708197.A0A161VR29"/>
<dbReference type="PANTHER" id="PTHR42748:SF26">
    <property type="entry name" value="NMRA-LIKE DOMAIN-CONTAINING PROTEIN"/>
    <property type="match status" value="1"/>
</dbReference>
<protein>
    <submittedName>
        <fullName evidence="4">NmrA-like family protein</fullName>
    </submittedName>
</protein>
<dbReference type="GO" id="GO:0005634">
    <property type="term" value="C:nucleus"/>
    <property type="evidence" value="ECO:0007669"/>
    <property type="project" value="TreeGrafter"/>
</dbReference>
<dbReference type="InterPro" id="IPR008030">
    <property type="entry name" value="NmrA-like"/>
</dbReference>
<dbReference type="AlphaFoldDB" id="A0A161VR29"/>
<dbReference type="InterPro" id="IPR051164">
    <property type="entry name" value="NmrA-like_oxidored"/>
</dbReference>
<name>A0A161VR29_9PEZI</name>
<dbReference type="Gene3D" id="3.90.25.10">
    <property type="entry name" value="UDP-galactose 4-epimerase, domain 1"/>
    <property type="match status" value="1"/>
</dbReference>
<accession>A0A161VR29</accession>